<accession>A0A2P7EFE0</accession>
<evidence type="ECO:0000256" key="7">
    <source>
        <dbReference type="ARBA" id="ARBA00023157"/>
    </source>
</evidence>
<dbReference type="Pfam" id="PF20259">
    <property type="entry name" value="tRNA_Me_trans_M"/>
    <property type="match status" value="1"/>
</dbReference>
<keyword evidence="5 10" id="KW-0067">ATP-binding</keyword>
<keyword evidence="14" id="KW-1185">Reference proteome</keyword>
<evidence type="ECO:0000256" key="4">
    <source>
        <dbReference type="ARBA" id="ARBA00022741"/>
    </source>
</evidence>
<evidence type="ECO:0000256" key="6">
    <source>
        <dbReference type="ARBA" id="ARBA00022884"/>
    </source>
</evidence>
<keyword evidence="7" id="KW-1015">Disulfide bond</keyword>
<dbReference type="NCBIfam" id="TIGR00420">
    <property type="entry name" value="trmU"/>
    <property type="match status" value="1"/>
</dbReference>
<evidence type="ECO:0000256" key="5">
    <source>
        <dbReference type="ARBA" id="ARBA00022840"/>
    </source>
</evidence>
<feature type="active site" description="Nucleophile" evidence="10">
    <location>
        <position position="120"/>
    </location>
</feature>
<feature type="domain" description="tRNA-specific 2-thiouridylase MnmA-like C-terminal" evidence="11">
    <location>
        <begin position="302"/>
        <end position="375"/>
    </location>
</feature>
<dbReference type="InterPro" id="IPR014729">
    <property type="entry name" value="Rossmann-like_a/b/a_fold"/>
</dbReference>
<comment type="caution">
    <text evidence="10">Lacks conserved residue(s) required for the propagation of feature annotation.</text>
</comment>
<keyword evidence="10" id="KW-0963">Cytoplasm</keyword>
<evidence type="ECO:0000256" key="10">
    <source>
        <dbReference type="HAMAP-Rule" id="MF_00144"/>
    </source>
</evidence>
<dbReference type="FunFam" id="2.30.30.280:FF:000001">
    <property type="entry name" value="tRNA-specific 2-thiouridylase MnmA"/>
    <property type="match status" value="1"/>
</dbReference>
<dbReference type="InterPro" id="IPR046885">
    <property type="entry name" value="MnmA-like_C"/>
</dbReference>
<evidence type="ECO:0000259" key="11">
    <source>
        <dbReference type="Pfam" id="PF20258"/>
    </source>
</evidence>
<feature type="region of interest" description="Interaction with tRNA" evidence="10">
    <location>
        <begin position="326"/>
        <end position="327"/>
    </location>
</feature>
<keyword evidence="3 10" id="KW-0819">tRNA processing</keyword>
<dbReference type="NCBIfam" id="NF001138">
    <property type="entry name" value="PRK00143.1"/>
    <property type="match status" value="1"/>
</dbReference>
<evidence type="ECO:0000256" key="2">
    <source>
        <dbReference type="ARBA" id="ARBA00022679"/>
    </source>
</evidence>
<dbReference type="EMBL" id="PXVC01000016">
    <property type="protein sequence ID" value="PSI01918.1"/>
    <property type="molecule type" value="Genomic_DNA"/>
</dbReference>
<name>A0A2P7EFE0_9SYNE</name>
<dbReference type="Pfam" id="PF03054">
    <property type="entry name" value="tRNA_Me_trans"/>
    <property type="match status" value="1"/>
</dbReference>
<proteinExistence type="inferred from homology"/>
<dbReference type="GO" id="GO:0005737">
    <property type="term" value="C:cytoplasm"/>
    <property type="evidence" value="ECO:0007669"/>
    <property type="project" value="UniProtKB-SubCell"/>
</dbReference>
<feature type="site" description="Interaction with tRNA" evidence="10">
    <location>
        <position position="146"/>
    </location>
</feature>
<dbReference type="AlphaFoldDB" id="A0A2P7EFE0"/>
<comment type="catalytic activity">
    <reaction evidence="8 10">
        <text>S-sulfanyl-L-cysteinyl-[protein] + uridine(34) in tRNA + AH2 + ATP = 2-thiouridine(34) in tRNA + L-cysteinyl-[protein] + A + AMP + diphosphate + H(+)</text>
        <dbReference type="Rhea" id="RHEA:47032"/>
        <dbReference type="Rhea" id="RHEA-COMP:10131"/>
        <dbReference type="Rhea" id="RHEA-COMP:11726"/>
        <dbReference type="Rhea" id="RHEA-COMP:11727"/>
        <dbReference type="Rhea" id="RHEA-COMP:11728"/>
        <dbReference type="ChEBI" id="CHEBI:13193"/>
        <dbReference type="ChEBI" id="CHEBI:15378"/>
        <dbReference type="ChEBI" id="CHEBI:17499"/>
        <dbReference type="ChEBI" id="CHEBI:29950"/>
        <dbReference type="ChEBI" id="CHEBI:30616"/>
        <dbReference type="ChEBI" id="CHEBI:33019"/>
        <dbReference type="ChEBI" id="CHEBI:61963"/>
        <dbReference type="ChEBI" id="CHEBI:65315"/>
        <dbReference type="ChEBI" id="CHEBI:87170"/>
        <dbReference type="ChEBI" id="CHEBI:456215"/>
        <dbReference type="EC" id="2.8.1.13"/>
    </reaction>
</comment>
<evidence type="ECO:0000313" key="13">
    <source>
        <dbReference type="EMBL" id="PSI01918.1"/>
    </source>
</evidence>
<evidence type="ECO:0000256" key="3">
    <source>
        <dbReference type="ARBA" id="ARBA00022694"/>
    </source>
</evidence>
<organism evidence="13 14">
    <name type="scientific">Synechococcus lacustris str. Tous</name>
    <dbReference type="NCBI Taxonomy" id="1910958"/>
    <lineage>
        <taxon>Bacteria</taxon>
        <taxon>Bacillati</taxon>
        <taxon>Cyanobacteriota</taxon>
        <taxon>Cyanophyceae</taxon>
        <taxon>Synechococcales</taxon>
        <taxon>Synechococcaceae</taxon>
        <taxon>Synechococcus</taxon>
    </lineage>
</organism>
<protein>
    <recommendedName>
        <fullName evidence="10">tRNA-specific 2-thiouridylase MnmA</fullName>
        <ecNumber evidence="10">2.8.1.13</ecNumber>
    </recommendedName>
</protein>
<dbReference type="GO" id="GO:0005524">
    <property type="term" value="F:ATP binding"/>
    <property type="evidence" value="ECO:0007669"/>
    <property type="project" value="UniProtKB-KW"/>
</dbReference>
<dbReference type="PANTHER" id="PTHR11933">
    <property type="entry name" value="TRNA 5-METHYLAMINOMETHYL-2-THIOURIDYLATE -METHYLTRANSFERASE"/>
    <property type="match status" value="1"/>
</dbReference>
<evidence type="ECO:0000313" key="14">
    <source>
        <dbReference type="Proteomes" id="UP000240206"/>
    </source>
</evidence>
<feature type="site" description="Interaction with tRNA" evidence="10">
    <location>
        <position position="359"/>
    </location>
</feature>
<dbReference type="InterPro" id="IPR023382">
    <property type="entry name" value="MnmA-like_central_sf"/>
</dbReference>
<comment type="subcellular location">
    <subcellularLocation>
        <location evidence="10">Cytoplasm</location>
    </subcellularLocation>
</comment>
<dbReference type="GO" id="GO:0002143">
    <property type="term" value="P:tRNA wobble position uridine thiolation"/>
    <property type="evidence" value="ECO:0007669"/>
    <property type="project" value="TreeGrafter"/>
</dbReference>
<dbReference type="Gene3D" id="3.40.50.620">
    <property type="entry name" value="HUPs"/>
    <property type="match status" value="1"/>
</dbReference>
<feature type="region of interest" description="Interaction with tRNA" evidence="10">
    <location>
        <begin position="171"/>
        <end position="173"/>
    </location>
</feature>
<dbReference type="STRING" id="1910958.BTM30_09610"/>
<comment type="caution">
    <text evidence="13">The sequence shown here is derived from an EMBL/GenBank/DDBJ whole genome shotgun (WGS) entry which is preliminary data.</text>
</comment>
<dbReference type="CDD" id="cd01998">
    <property type="entry name" value="MnmA_TRMU-like"/>
    <property type="match status" value="1"/>
</dbReference>
<comment type="function">
    <text evidence="9 10">Catalyzes the 2-thiolation of uridine at the wobble position (U34) of tRNA, leading to the formation of s(2)U34.</text>
</comment>
<dbReference type="Gene3D" id="2.40.30.10">
    <property type="entry name" value="Translation factors"/>
    <property type="match status" value="1"/>
</dbReference>
<dbReference type="PANTHER" id="PTHR11933:SF5">
    <property type="entry name" value="MITOCHONDRIAL TRNA-SPECIFIC 2-THIOURIDYLASE 1"/>
    <property type="match status" value="1"/>
</dbReference>
<dbReference type="InterPro" id="IPR004506">
    <property type="entry name" value="MnmA-like"/>
</dbReference>
<evidence type="ECO:0000256" key="9">
    <source>
        <dbReference type="ARBA" id="ARBA00056575"/>
    </source>
</evidence>
<feature type="binding site" evidence="10">
    <location>
        <begin position="33"/>
        <end position="40"/>
    </location>
    <ligand>
        <name>ATP</name>
        <dbReference type="ChEBI" id="CHEBI:30616"/>
    </ligand>
</feature>
<keyword evidence="2 10" id="KW-0808">Transferase</keyword>
<dbReference type="GO" id="GO:0103016">
    <property type="term" value="F:tRNA-uridine 2-sulfurtransferase activity"/>
    <property type="evidence" value="ECO:0007669"/>
    <property type="project" value="UniProtKB-EC"/>
</dbReference>
<evidence type="ECO:0000256" key="8">
    <source>
        <dbReference type="ARBA" id="ARBA00051542"/>
    </source>
</evidence>
<reference evidence="14" key="1">
    <citation type="submission" date="2018-03" db="EMBL/GenBank/DDBJ databases">
        <title>Ecological and genomic features of two cosmopolitan and abundant freshwater picocyanobacteria.</title>
        <authorList>
            <person name="Cabello-Yeves P.J."/>
            <person name="Picazo A."/>
            <person name="Camacho A."/>
            <person name="Callieri C."/>
            <person name="Rosselli R."/>
            <person name="Roda-Garcia J."/>
            <person name="Coutinho F.H."/>
            <person name="Rodriguez-Valera F."/>
        </authorList>
    </citation>
    <scope>NUCLEOTIDE SEQUENCE [LARGE SCALE GENOMIC DNA]</scope>
    <source>
        <strain evidence="14">Tous</strain>
    </source>
</reference>
<keyword evidence="1 10" id="KW-0820">tRNA-binding</keyword>
<dbReference type="Gene3D" id="2.30.30.280">
    <property type="entry name" value="Adenine nucleotide alpha hydrolases-like domains"/>
    <property type="match status" value="1"/>
</dbReference>
<keyword evidence="4 10" id="KW-0547">Nucleotide-binding</keyword>
<dbReference type="Pfam" id="PF20258">
    <property type="entry name" value="tRNA_Me_trans_C"/>
    <property type="match status" value="1"/>
</dbReference>
<evidence type="ECO:0000259" key="12">
    <source>
        <dbReference type="Pfam" id="PF20259"/>
    </source>
</evidence>
<dbReference type="RefSeq" id="WP_106499611.1">
    <property type="nucleotide sequence ID" value="NZ_PXVC01000016.1"/>
</dbReference>
<dbReference type="SUPFAM" id="SSF52402">
    <property type="entry name" value="Adenine nucleotide alpha hydrolases-like"/>
    <property type="match status" value="1"/>
</dbReference>
<feature type="domain" description="tRNA-specific 2-thiouridylase MnmA-like central" evidence="12">
    <location>
        <begin position="230"/>
        <end position="292"/>
    </location>
</feature>
<sequence>MTTLLPTASATPAVEAVLERLRLWPGEHHIAVGLSGGVDSSLTAALLQAAGWQVEGLTLWLMSGKGACCAEGLVDAAALCESLGVPHHVVDFREHFQAQIVDFLVQGYQAGVTPLPCSRCNREVKFGPMLAWAEKELGCMQLATGHYARLRPAAAATAGRTQLLRGLDSHKDQSYFLYDLPQQVLARLVFPLGELNKTQTRQEAGRLGLRTATKAESQDLCLADHHGSMKAFLDAYLAPRQGQIVLADGTVVGSHDGIEHFTIGQRKGLGVAWSEPLHVVKLDGAMNQVVVAPRREAGRIACQVAAINWVSIAPPQAALQVEVQVRYRSAPELALLTPISDSTCQLQFLEEQFSITPGQAAVFYAGELLLGGGLIQRETAIQRETD</sequence>
<feature type="active site" description="Cysteine persulfide intermediate" evidence="10">
    <location>
        <position position="221"/>
    </location>
</feature>
<dbReference type="HAMAP" id="MF_00144">
    <property type="entry name" value="tRNA_thiouridyl_MnmA"/>
    <property type="match status" value="1"/>
</dbReference>
<keyword evidence="6 10" id="KW-0694">RNA-binding</keyword>
<feature type="binding site" evidence="10">
    <location>
        <position position="145"/>
    </location>
    <ligand>
        <name>ATP</name>
        <dbReference type="ChEBI" id="CHEBI:30616"/>
    </ligand>
</feature>
<dbReference type="InterPro" id="IPR046884">
    <property type="entry name" value="MnmA-like_central"/>
</dbReference>
<comment type="similarity">
    <text evidence="10">Belongs to the MnmA/TRMU family.</text>
</comment>
<dbReference type="GO" id="GO:0000049">
    <property type="term" value="F:tRNA binding"/>
    <property type="evidence" value="ECO:0007669"/>
    <property type="project" value="UniProtKB-KW"/>
</dbReference>
<evidence type="ECO:0000256" key="1">
    <source>
        <dbReference type="ARBA" id="ARBA00022555"/>
    </source>
</evidence>
<feature type="binding site" evidence="10">
    <location>
        <position position="59"/>
    </location>
    <ligand>
        <name>ATP</name>
        <dbReference type="ChEBI" id="CHEBI:30616"/>
    </ligand>
</feature>
<dbReference type="Proteomes" id="UP000240206">
    <property type="component" value="Unassembled WGS sequence"/>
</dbReference>
<gene>
    <name evidence="10" type="primary">mnmA</name>
    <name evidence="13" type="ORF">C7K08_05290</name>
</gene>
<dbReference type="EC" id="2.8.1.13" evidence="10"/>